<sequence length="593" mass="66021">MSLEGLETWTFQLDEVDQQLLDIEAHEDNHDDLPCFSTGPFGVFPLPRKPSDEPPGAGSQPQQADLDSTRQHDAPLFDQDDTTLEALRDIFSSETLEEHPLVVRGGSLVENFPSRFDMESGLLQEPIVRRLMDNYVNVCAKILPPLPHPENLYSTIYVPQAMAGASSLLPYLDHGPTEVPASNEAIFYAVLATSAFHLRRDKAENGLELDVLARGFRAKAFESLQKALREPLEMETFGAGGGGGGGEAATTTTRDVSSFSDVHLEAILSAMLTLTTMDVMEGSMSEYWIHLGGMGRLARELQREEEHASPRIARLITMSTFLSTLASTTSLELDELPWSSAEQHYYGDTREVMVVRGYDVSGRDSGLEFAYGITPRLANLMHHIVTLGQHISYYVSRSDAFPPTLISACRRLSEDISSWSIESEPVAEDIIDRDPSGTGTDLTPQLAKHHIFAFARALRVYYHTRILPCRPSEMHSHISEVAKHLVEIEELKLRAGYDHNLCATITWPGFVASCEAERGPHRDVWYKWWTGMLQYGIGNITELWQVVQEAWELKDNNDNDNINMHGGGGGGIVNEVPSWVPVLRKRGQHILAV</sequence>
<dbReference type="GO" id="GO:0000976">
    <property type="term" value="F:transcription cis-regulatory region binding"/>
    <property type="evidence" value="ECO:0007669"/>
    <property type="project" value="TreeGrafter"/>
</dbReference>
<dbReference type="GO" id="GO:0045944">
    <property type="term" value="P:positive regulation of transcription by RNA polymerase II"/>
    <property type="evidence" value="ECO:0007669"/>
    <property type="project" value="TreeGrafter"/>
</dbReference>
<evidence type="ECO:0000256" key="1">
    <source>
        <dbReference type="ARBA" id="ARBA00004123"/>
    </source>
</evidence>
<comment type="caution">
    <text evidence="4">The sequence shown here is derived from an EMBL/GenBank/DDBJ whole genome shotgun (WGS) entry which is preliminary data.</text>
</comment>
<dbReference type="EMBL" id="JAPDRN010000091">
    <property type="protein sequence ID" value="KAJ9624719.1"/>
    <property type="molecule type" value="Genomic_DNA"/>
</dbReference>
<protein>
    <submittedName>
        <fullName evidence="4">Uncharacterized protein</fullName>
    </submittedName>
</protein>
<dbReference type="PANTHER" id="PTHR37534">
    <property type="entry name" value="TRANSCRIPTIONAL ACTIVATOR PROTEIN UGA3"/>
    <property type="match status" value="1"/>
</dbReference>
<organism evidence="4 5">
    <name type="scientific">Knufia peltigerae</name>
    <dbReference type="NCBI Taxonomy" id="1002370"/>
    <lineage>
        <taxon>Eukaryota</taxon>
        <taxon>Fungi</taxon>
        <taxon>Dikarya</taxon>
        <taxon>Ascomycota</taxon>
        <taxon>Pezizomycotina</taxon>
        <taxon>Eurotiomycetes</taxon>
        <taxon>Chaetothyriomycetidae</taxon>
        <taxon>Chaetothyriales</taxon>
        <taxon>Trichomeriaceae</taxon>
        <taxon>Knufia</taxon>
    </lineage>
</organism>
<evidence type="ECO:0000313" key="4">
    <source>
        <dbReference type="EMBL" id="KAJ9624719.1"/>
    </source>
</evidence>
<dbReference type="AlphaFoldDB" id="A0AA39CUQ5"/>
<dbReference type="GO" id="GO:0003700">
    <property type="term" value="F:DNA-binding transcription factor activity"/>
    <property type="evidence" value="ECO:0007669"/>
    <property type="project" value="TreeGrafter"/>
</dbReference>
<evidence type="ECO:0000313" key="5">
    <source>
        <dbReference type="Proteomes" id="UP001172681"/>
    </source>
</evidence>
<dbReference type="Proteomes" id="UP001172681">
    <property type="component" value="Unassembled WGS sequence"/>
</dbReference>
<reference evidence="4" key="1">
    <citation type="submission" date="2022-10" db="EMBL/GenBank/DDBJ databases">
        <title>Culturing micro-colonial fungi from biological soil crusts in the Mojave desert and describing Neophaeococcomyces mojavensis, and introducing the new genera and species Taxawa tesnikishii.</title>
        <authorList>
            <person name="Kurbessoian T."/>
            <person name="Stajich J.E."/>
        </authorList>
    </citation>
    <scope>NUCLEOTIDE SEQUENCE</scope>
    <source>
        <strain evidence="4">TK_35</strain>
    </source>
</reference>
<dbReference type="InterPro" id="IPR021858">
    <property type="entry name" value="Fun_TF"/>
</dbReference>
<keyword evidence="2" id="KW-0539">Nucleus</keyword>
<feature type="region of interest" description="Disordered" evidence="3">
    <location>
        <begin position="43"/>
        <end position="79"/>
    </location>
</feature>
<name>A0AA39CUQ5_9EURO</name>
<accession>A0AA39CUQ5</accession>
<proteinExistence type="predicted"/>
<evidence type="ECO:0000256" key="3">
    <source>
        <dbReference type="SAM" id="MobiDB-lite"/>
    </source>
</evidence>
<dbReference type="GO" id="GO:0005634">
    <property type="term" value="C:nucleus"/>
    <property type="evidence" value="ECO:0007669"/>
    <property type="project" value="UniProtKB-SubCell"/>
</dbReference>
<evidence type="ECO:0000256" key="2">
    <source>
        <dbReference type="ARBA" id="ARBA00023242"/>
    </source>
</evidence>
<gene>
    <name evidence="4" type="ORF">H2204_010620</name>
</gene>
<dbReference type="PANTHER" id="PTHR37534:SF49">
    <property type="entry name" value="LYSINE BIOSYNTHESIS REGULATORY PROTEIN LYS14"/>
    <property type="match status" value="1"/>
</dbReference>
<keyword evidence="5" id="KW-1185">Reference proteome</keyword>
<dbReference type="Pfam" id="PF11951">
    <property type="entry name" value="Fungal_trans_2"/>
    <property type="match status" value="1"/>
</dbReference>
<comment type="subcellular location">
    <subcellularLocation>
        <location evidence="1">Nucleus</location>
    </subcellularLocation>
</comment>